<dbReference type="EMBL" id="JBHSAY010000027">
    <property type="protein sequence ID" value="MFC4135830.1"/>
    <property type="molecule type" value="Genomic_DNA"/>
</dbReference>
<protein>
    <submittedName>
        <fullName evidence="2">DUF5753 domain-containing protein</fullName>
    </submittedName>
</protein>
<reference evidence="3" key="1">
    <citation type="journal article" date="2019" name="Int. J. Syst. Evol. Microbiol.">
        <title>The Global Catalogue of Microorganisms (GCM) 10K type strain sequencing project: providing services to taxonomists for standard genome sequencing and annotation.</title>
        <authorList>
            <consortium name="The Broad Institute Genomics Platform"/>
            <consortium name="The Broad Institute Genome Sequencing Center for Infectious Disease"/>
            <person name="Wu L."/>
            <person name="Ma J."/>
        </authorList>
    </citation>
    <scope>NUCLEOTIDE SEQUENCE [LARGE SCALE GENOMIC DNA]</scope>
    <source>
        <strain evidence="3">CGMCC 4.7289</strain>
    </source>
</reference>
<dbReference type="InterPro" id="IPR043917">
    <property type="entry name" value="DUF5753"/>
</dbReference>
<dbReference type="RefSeq" id="WP_382191447.1">
    <property type="nucleotide sequence ID" value="NZ_JBHSAY010000027.1"/>
</dbReference>
<evidence type="ECO:0000313" key="2">
    <source>
        <dbReference type="EMBL" id="MFC4135830.1"/>
    </source>
</evidence>
<dbReference type="Pfam" id="PF19054">
    <property type="entry name" value="DUF5753"/>
    <property type="match status" value="1"/>
</dbReference>
<keyword evidence="3" id="KW-1185">Reference proteome</keyword>
<name>A0ABV8M049_9ACTN</name>
<feature type="domain" description="DUF5753" evidence="1">
    <location>
        <begin position="24"/>
        <end position="189"/>
    </location>
</feature>
<sequence length="198" mass="22920">MFEVSRVEPFSYRFEITWKTNNDLVADASIIRHFETAWIPGLLQTPAYARAVFTEMANMHVLDVRNEDSAVAARLARQPHLYDPSKRFEFILCEPVLRWRTVPNDVLLPQFDRLLMITELPNVRFGIVPLDRHLGMTPQNAFQIYDNVAVIETFAGETYFESAESAAYLRIMERLWLDVVTGAAANEIIRNAMQRLRD</sequence>
<dbReference type="Proteomes" id="UP001595816">
    <property type="component" value="Unassembled WGS sequence"/>
</dbReference>
<proteinExistence type="predicted"/>
<evidence type="ECO:0000259" key="1">
    <source>
        <dbReference type="Pfam" id="PF19054"/>
    </source>
</evidence>
<evidence type="ECO:0000313" key="3">
    <source>
        <dbReference type="Proteomes" id="UP001595816"/>
    </source>
</evidence>
<gene>
    <name evidence="2" type="ORF">ACFOZ4_34910</name>
</gene>
<comment type="caution">
    <text evidence="2">The sequence shown here is derived from an EMBL/GenBank/DDBJ whole genome shotgun (WGS) entry which is preliminary data.</text>
</comment>
<organism evidence="2 3">
    <name type="scientific">Hamadaea flava</name>
    <dbReference type="NCBI Taxonomy" id="1742688"/>
    <lineage>
        <taxon>Bacteria</taxon>
        <taxon>Bacillati</taxon>
        <taxon>Actinomycetota</taxon>
        <taxon>Actinomycetes</taxon>
        <taxon>Micromonosporales</taxon>
        <taxon>Micromonosporaceae</taxon>
        <taxon>Hamadaea</taxon>
    </lineage>
</organism>
<accession>A0ABV8M049</accession>